<keyword evidence="4" id="KW-1185">Reference proteome</keyword>
<comment type="caution">
    <text evidence="3">The sequence shown here is derived from an EMBL/GenBank/DDBJ whole genome shotgun (WGS) entry which is preliminary data.</text>
</comment>
<evidence type="ECO:0008006" key="5">
    <source>
        <dbReference type="Google" id="ProtNLM"/>
    </source>
</evidence>
<dbReference type="GO" id="GO:0051293">
    <property type="term" value="P:establishment of spindle localization"/>
    <property type="evidence" value="ECO:0007669"/>
    <property type="project" value="TreeGrafter"/>
</dbReference>
<dbReference type="GO" id="GO:0030473">
    <property type="term" value="P:nuclear migration along microtubule"/>
    <property type="evidence" value="ECO:0007669"/>
    <property type="project" value="TreeGrafter"/>
</dbReference>
<feature type="compositionally biased region" description="Low complexity" evidence="2">
    <location>
        <begin position="1042"/>
        <end position="1051"/>
    </location>
</feature>
<feature type="compositionally biased region" description="Polar residues" evidence="2">
    <location>
        <begin position="949"/>
        <end position="961"/>
    </location>
</feature>
<feature type="compositionally biased region" description="Polar residues" evidence="2">
    <location>
        <begin position="968"/>
        <end position="1001"/>
    </location>
</feature>
<feature type="region of interest" description="Disordered" evidence="2">
    <location>
        <begin position="1"/>
        <end position="101"/>
    </location>
</feature>
<organism evidence="3 4">
    <name type="scientific">Glutinoglossum americanum</name>
    <dbReference type="NCBI Taxonomy" id="1670608"/>
    <lineage>
        <taxon>Eukaryota</taxon>
        <taxon>Fungi</taxon>
        <taxon>Dikarya</taxon>
        <taxon>Ascomycota</taxon>
        <taxon>Pezizomycotina</taxon>
        <taxon>Geoglossomycetes</taxon>
        <taxon>Geoglossales</taxon>
        <taxon>Geoglossaceae</taxon>
        <taxon>Glutinoglossum</taxon>
    </lineage>
</organism>
<evidence type="ECO:0000256" key="1">
    <source>
        <dbReference type="SAM" id="Coils"/>
    </source>
</evidence>
<feature type="coiled-coil region" evidence="1">
    <location>
        <begin position="583"/>
        <end position="610"/>
    </location>
</feature>
<dbReference type="GO" id="GO:0005938">
    <property type="term" value="C:cell cortex"/>
    <property type="evidence" value="ECO:0007669"/>
    <property type="project" value="TreeGrafter"/>
</dbReference>
<keyword evidence="1" id="KW-0175">Coiled coil</keyword>
<feature type="compositionally biased region" description="Polar residues" evidence="2">
    <location>
        <begin position="754"/>
        <end position="764"/>
    </location>
</feature>
<feature type="compositionally biased region" description="Polar residues" evidence="2">
    <location>
        <begin position="53"/>
        <end position="91"/>
    </location>
</feature>
<dbReference type="OrthoDB" id="5559380at2759"/>
<reference evidence="3" key="1">
    <citation type="submission" date="2021-03" db="EMBL/GenBank/DDBJ databases">
        <title>Comparative genomics and phylogenomic investigation of the class Geoglossomycetes provide insights into ecological specialization and systematics.</title>
        <authorList>
            <person name="Melie T."/>
            <person name="Pirro S."/>
            <person name="Miller A.N."/>
            <person name="Quandt A."/>
        </authorList>
    </citation>
    <scope>NUCLEOTIDE SEQUENCE</scope>
    <source>
        <strain evidence="3">GBOQ0MN5Z8</strain>
    </source>
</reference>
<evidence type="ECO:0000313" key="3">
    <source>
        <dbReference type="EMBL" id="KAH0536911.1"/>
    </source>
</evidence>
<name>A0A9P8HWQ5_9PEZI</name>
<feature type="compositionally biased region" description="Basic and acidic residues" evidence="2">
    <location>
        <begin position="1056"/>
        <end position="1070"/>
    </location>
</feature>
<feature type="compositionally biased region" description="Low complexity" evidence="2">
    <location>
        <begin position="1"/>
        <end position="22"/>
    </location>
</feature>
<feature type="compositionally biased region" description="Polar residues" evidence="2">
    <location>
        <begin position="263"/>
        <end position="273"/>
    </location>
</feature>
<sequence length="1070" mass="115468">MTTSTTTTSTNNSRTVVTTLSSPPSWTTDEASSTPRSRALTSAPNFSRGRLSPPTSSNSSGGAFPQRSQSSDPSLLDNPHQQATSPPNGATTVRLPRKPSPGLAARMKLLDLEKDKKSRVISSPALGRDKIGRIPESQIRGLDNLHQTFSSSTSSTEGRRRRLSQNSTVSGLLTPQVTGDNSGLMTSFVGSGDSDRSSVVSCGDRIMETGSSDEQDSSGIEGHKFRLPDHEKTLPRQTDGSDDREVFGEGDLPPSPPPKDSRTTMFSTDASDSSMANVMPTDFSADVQSYFNPFGLQRTASIYSLSRVSFSDQLSQLTSLQLPQASSLRSSISAIPTSQAAAKALTNAAEQIRRWIQKSSDVLSGLNAEDDVEWAAAGGREGVEEVQNAVTRFEKLIEVYVGAIEELQLRKDIGSVPKGELQAVVSQMDRTLMEWEEVRNLLRGIKEQVEIAMEWEELWGVVLGDIGMEMQNLSTLVFEMEEKRHRGLMSDRDGEGGIDIGELETIVEETPVGGGGSFADRRLTLPPAHSMGSSVQTSANVQDDSSLLALFARMQPLRASLDFLPMRLSSFVQRAEPIFPTACEELESRRQGLEREWKKLESDAEGLRRELGEDRWVLVFRNAGRQAQKMCESVARSLGKLQESVDAGAAHNNSASFGKKVDNYEAKKTHYGPAIERVLAIIEKGLKDRLTVNGEILRLHSEMQARWRSLESDIKDMDASLAEYNMTHSPQLRDSLSSIISLDRSVAGSLADTPGSSPASSVVLSGNGAPMGSEPSTPGQNGKTRTGSVAGSTLQRPSAGRRNSSIPQGSTSSHIPRKTPSSKLSGGSSPVITHSASPPSRSISRGSSFTTPTPALRSPRPPVATADGRPRWSSSVNTNDLKVGHNFKPLTITTPSPHRKIPPPSRSISSDTKIPHLSPLGRDRNSSLSPSPSVSSHRLSVRPSDRNTDPSPSRSTKSSVEPSRRLKNQASASRLQDNRRNSSGLDTLLANNGYQKGSENSPIDKPRMVNRPASAMAAGRRGSLLPQPKGHNKTQNGRESPMAMAGAKAAMGRGGSTEKDRGTDNKPKWR</sequence>
<accession>A0A9P8HWQ5</accession>
<protein>
    <recommendedName>
        <fullName evidence="5">Karyogamy protein</fullName>
    </recommendedName>
</protein>
<dbReference type="AlphaFoldDB" id="A0A9P8HWQ5"/>
<feature type="compositionally biased region" description="Low complexity" evidence="2">
    <location>
        <begin position="187"/>
        <end position="204"/>
    </location>
</feature>
<dbReference type="Proteomes" id="UP000698800">
    <property type="component" value="Unassembled WGS sequence"/>
</dbReference>
<feature type="compositionally biased region" description="Polar residues" evidence="2">
    <location>
        <begin position="23"/>
        <end position="45"/>
    </location>
</feature>
<evidence type="ECO:0000313" key="4">
    <source>
        <dbReference type="Proteomes" id="UP000698800"/>
    </source>
</evidence>
<feature type="region of interest" description="Disordered" evidence="2">
    <location>
        <begin position="148"/>
        <end position="273"/>
    </location>
</feature>
<feature type="region of interest" description="Disordered" evidence="2">
    <location>
        <begin position="115"/>
        <end position="134"/>
    </location>
</feature>
<feature type="compositionally biased region" description="Polar residues" evidence="2">
    <location>
        <begin position="774"/>
        <end position="834"/>
    </location>
</feature>
<proteinExistence type="predicted"/>
<gene>
    <name evidence="3" type="ORF">FGG08_006249</name>
</gene>
<dbReference type="Pfam" id="PF08580">
    <property type="entry name" value="KAR9"/>
    <property type="match status" value="1"/>
</dbReference>
<feature type="compositionally biased region" description="Low complexity" evidence="2">
    <location>
        <begin position="835"/>
        <end position="848"/>
    </location>
</feature>
<feature type="compositionally biased region" description="Basic and acidic residues" evidence="2">
    <location>
        <begin position="221"/>
        <end position="247"/>
    </location>
</feature>
<dbReference type="PANTHER" id="PTHR37271:SF1">
    <property type="entry name" value="KARYOGAMY PROTEIN KAR9"/>
    <property type="match status" value="1"/>
</dbReference>
<dbReference type="EMBL" id="JAGHQL010000173">
    <property type="protein sequence ID" value="KAH0536911.1"/>
    <property type="molecule type" value="Genomic_DNA"/>
</dbReference>
<dbReference type="GO" id="GO:0005816">
    <property type="term" value="C:spindle pole body"/>
    <property type="evidence" value="ECO:0007669"/>
    <property type="project" value="TreeGrafter"/>
</dbReference>
<dbReference type="GO" id="GO:0043332">
    <property type="term" value="C:mating projection tip"/>
    <property type="evidence" value="ECO:0007669"/>
    <property type="project" value="TreeGrafter"/>
</dbReference>
<feature type="compositionally biased region" description="Low complexity" evidence="2">
    <location>
        <begin position="926"/>
        <end position="942"/>
    </location>
</feature>
<evidence type="ECO:0000256" key="2">
    <source>
        <dbReference type="SAM" id="MobiDB-lite"/>
    </source>
</evidence>
<feature type="region of interest" description="Disordered" evidence="2">
    <location>
        <begin position="748"/>
        <end position="1070"/>
    </location>
</feature>
<feature type="compositionally biased region" description="Polar residues" evidence="2">
    <location>
        <begin position="165"/>
        <end position="185"/>
    </location>
</feature>
<dbReference type="PANTHER" id="PTHR37271">
    <property type="entry name" value="KARYOGAMY PROTEIN KAR9"/>
    <property type="match status" value="1"/>
</dbReference>
<dbReference type="InterPro" id="IPR013889">
    <property type="entry name" value="Karyogamy_KAR9"/>
</dbReference>
<dbReference type="GO" id="GO:0031578">
    <property type="term" value="P:mitotic spindle orientation checkpoint signaling"/>
    <property type="evidence" value="ECO:0007669"/>
    <property type="project" value="TreeGrafter"/>
</dbReference>